<dbReference type="InterPro" id="IPR003172">
    <property type="entry name" value="ML_dom"/>
</dbReference>
<evidence type="ECO:0000313" key="3">
    <source>
        <dbReference type="EMBL" id="KAK4877696.1"/>
    </source>
</evidence>
<feature type="chain" id="PRO_5042888648" description="MD-2-related lipid-recognition domain-containing protein" evidence="1">
    <location>
        <begin position="18"/>
        <end position="144"/>
    </location>
</feature>
<dbReference type="SUPFAM" id="SSF81296">
    <property type="entry name" value="E set domains"/>
    <property type="match status" value="1"/>
</dbReference>
<sequence>MIGVIILLLNTICIVSSQTSLTPCGLGDLPTFFQAGTCTTSPCTFIRGSSVSIKIVYTYPVGTLIPLLKLTLEPLSGFYFPVELVFKACTSGPCPVTTGQTVTYQFYQEVYNWIPTGSFKVTGRLYTTVGQQLFCAYTNVIITV</sequence>
<evidence type="ECO:0000313" key="4">
    <source>
        <dbReference type="Proteomes" id="UP001353858"/>
    </source>
</evidence>
<dbReference type="Gene3D" id="2.60.40.770">
    <property type="match status" value="1"/>
</dbReference>
<dbReference type="EMBL" id="JARPUR010000004">
    <property type="protein sequence ID" value="KAK4877696.1"/>
    <property type="molecule type" value="Genomic_DNA"/>
</dbReference>
<dbReference type="InterPro" id="IPR014756">
    <property type="entry name" value="Ig_E-set"/>
</dbReference>
<name>A0AAN7S8G9_9COLE</name>
<feature type="signal peptide" evidence="1">
    <location>
        <begin position="1"/>
        <end position="17"/>
    </location>
</feature>
<gene>
    <name evidence="3" type="ORF">RN001_010202</name>
</gene>
<comment type="caution">
    <text evidence="3">The sequence shown here is derived from an EMBL/GenBank/DDBJ whole genome shotgun (WGS) entry which is preliminary data.</text>
</comment>
<keyword evidence="1" id="KW-0732">Signal</keyword>
<evidence type="ECO:0000259" key="2">
    <source>
        <dbReference type="SMART" id="SM00737"/>
    </source>
</evidence>
<keyword evidence="4" id="KW-1185">Reference proteome</keyword>
<dbReference type="AlphaFoldDB" id="A0AAN7S8G9"/>
<feature type="domain" description="MD-2-related lipid-recognition" evidence="2">
    <location>
        <begin position="21"/>
        <end position="140"/>
    </location>
</feature>
<reference evidence="4" key="1">
    <citation type="submission" date="2023-01" db="EMBL/GenBank/DDBJ databases">
        <title>Key to firefly adult light organ development and bioluminescence: homeobox transcription factors regulate luciferase expression and transportation to peroxisome.</title>
        <authorList>
            <person name="Fu X."/>
        </authorList>
    </citation>
    <scope>NUCLEOTIDE SEQUENCE [LARGE SCALE GENOMIC DNA]</scope>
</reference>
<accession>A0AAN7S8G9</accession>
<dbReference type="SMART" id="SM00737">
    <property type="entry name" value="ML"/>
    <property type="match status" value="1"/>
</dbReference>
<protein>
    <recommendedName>
        <fullName evidence="2">MD-2-related lipid-recognition domain-containing protein</fullName>
    </recommendedName>
</protein>
<organism evidence="3 4">
    <name type="scientific">Aquatica leii</name>
    <dbReference type="NCBI Taxonomy" id="1421715"/>
    <lineage>
        <taxon>Eukaryota</taxon>
        <taxon>Metazoa</taxon>
        <taxon>Ecdysozoa</taxon>
        <taxon>Arthropoda</taxon>
        <taxon>Hexapoda</taxon>
        <taxon>Insecta</taxon>
        <taxon>Pterygota</taxon>
        <taxon>Neoptera</taxon>
        <taxon>Endopterygota</taxon>
        <taxon>Coleoptera</taxon>
        <taxon>Polyphaga</taxon>
        <taxon>Elateriformia</taxon>
        <taxon>Elateroidea</taxon>
        <taxon>Lampyridae</taxon>
        <taxon>Luciolinae</taxon>
        <taxon>Aquatica</taxon>
    </lineage>
</organism>
<dbReference type="Proteomes" id="UP001353858">
    <property type="component" value="Unassembled WGS sequence"/>
</dbReference>
<proteinExistence type="predicted"/>
<dbReference type="Pfam" id="PF02221">
    <property type="entry name" value="E1_DerP2_DerF2"/>
    <property type="match status" value="1"/>
</dbReference>
<evidence type="ECO:0000256" key="1">
    <source>
        <dbReference type="SAM" id="SignalP"/>
    </source>
</evidence>